<evidence type="ECO:0000313" key="4">
    <source>
        <dbReference type="Proteomes" id="UP000256970"/>
    </source>
</evidence>
<dbReference type="PANTHER" id="PTHR11851:SF49">
    <property type="entry name" value="MITOCHONDRIAL-PROCESSING PEPTIDASE SUBUNIT ALPHA"/>
    <property type="match status" value="1"/>
</dbReference>
<dbReference type="InterPro" id="IPR011249">
    <property type="entry name" value="Metalloenz_LuxS/M16"/>
</dbReference>
<dbReference type="GO" id="GO:0005739">
    <property type="term" value="C:mitochondrion"/>
    <property type="evidence" value="ECO:0007669"/>
    <property type="project" value="TreeGrafter"/>
</dbReference>
<dbReference type="AlphaFoldDB" id="A0A383V588"/>
<organism evidence="3 4">
    <name type="scientific">Tetradesmus obliquus</name>
    <name type="common">Green alga</name>
    <name type="synonym">Acutodesmus obliquus</name>
    <dbReference type="NCBI Taxonomy" id="3088"/>
    <lineage>
        <taxon>Eukaryota</taxon>
        <taxon>Viridiplantae</taxon>
        <taxon>Chlorophyta</taxon>
        <taxon>core chlorophytes</taxon>
        <taxon>Chlorophyceae</taxon>
        <taxon>CS clade</taxon>
        <taxon>Sphaeropleales</taxon>
        <taxon>Scenedesmaceae</taxon>
        <taxon>Tetradesmus</taxon>
    </lineage>
</organism>
<dbReference type="GO" id="GO:0046872">
    <property type="term" value="F:metal ion binding"/>
    <property type="evidence" value="ECO:0007669"/>
    <property type="project" value="InterPro"/>
</dbReference>
<dbReference type="EMBL" id="FNXT01000045">
    <property type="protein sequence ID" value="SZX60100.1"/>
    <property type="molecule type" value="Genomic_DNA"/>
</dbReference>
<feature type="domain" description="Peptidase M16 N-terminal" evidence="2">
    <location>
        <begin position="90"/>
        <end position="224"/>
    </location>
</feature>
<dbReference type="PANTHER" id="PTHR11851">
    <property type="entry name" value="METALLOPROTEASE"/>
    <property type="match status" value="1"/>
</dbReference>
<gene>
    <name evidence="3" type="ORF">BQ4739_LOCUS681</name>
</gene>
<dbReference type="InterPro" id="IPR011765">
    <property type="entry name" value="Pept_M16_N"/>
</dbReference>
<dbReference type="InterPro" id="IPR050361">
    <property type="entry name" value="MPP/UQCRC_Complex"/>
</dbReference>
<comment type="similarity">
    <text evidence="1">Belongs to the peptidase M16 family.</text>
</comment>
<dbReference type="Pfam" id="PF00675">
    <property type="entry name" value="Peptidase_M16"/>
    <property type="match status" value="1"/>
</dbReference>
<proteinExistence type="inferred from homology"/>
<accession>A0A383V588</accession>
<name>A0A383V588_TETOB</name>
<reference evidence="3 4" key="1">
    <citation type="submission" date="2016-10" db="EMBL/GenBank/DDBJ databases">
        <authorList>
            <person name="Cai Z."/>
        </authorList>
    </citation>
    <scope>NUCLEOTIDE SEQUENCE [LARGE SCALE GENOMIC DNA]</scope>
</reference>
<protein>
    <recommendedName>
        <fullName evidence="2">Peptidase M16 N-terminal domain-containing protein</fullName>
    </recommendedName>
</protein>
<evidence type="ECO:0000256" key="1">
    <source>
        <dbReference type="ARBA" id="ARBA00007261"/>
    </source>
</evidence>
<sequence>MVRGLAQHLRPLLAGVNSFANGQAFAQYAVPAVAVPKAGMFGGSKRILTPLSEPLANVNIPNPTAPKAPELQTGTLANGVKAAALDASGPNTCVAAFVGGGSSVETEETAGASKLLEYMAFSATHNRTSFRIARELEKYGAVSSCAAGREHIAYVIEGTRLQASEVTEILLDSVLNQKLADWEVHDMLARVEEDLESAYSNPALLAHELLHKAAFSGGLSNSLLPDPASVNGLSGEALRAFMAQTFVAGNIAVTGAGVSLAQLQAVADPLLAGAAAGSAPAAAKSAYTGGFLACLSPGAEPTVAVAFEAKGGLGDLKSTATAAVVKALLGSSSREVLPYNRKALDGPLTSVTPLVQVYKSTGLIGVMGTTSSGSSAAAADALTAKLKALASSTGEAQLAAAKQVALGGYQSAISARSGVVQDMGLQLLARGKFSAQEYAAAVAGLSAADVSKYVGEVLKSPLTMVAVGGIASLPKYDVVAGKLLA</sequence>
<keyword evidence="4" id="KW-1185">Reference proteome</keyword>
<dbReference type="Gene3D" id="3.30.830.10">
    <property type="entry name" value="Metalloenzyme, LuxS/M16 peptidase-like"/>
    <property type="match status" value="2"/>
</dbReference>
<dbReference type="STRING" id="3088.A0A383V588"/>
<evidence type="ECO:0000313" key="3">
    <source>
        <dbReference type="EMBL" id="SZX60100.1"/>
    </source>
</evidence>
<dbReference type="SUPFAM" id="SSF63411">
    <property type="entry name" value="LuxS/MPP-like metallohydrolase"/>
    <property type="match status" value="2"/>
</dbReference>
<dbReference type="Proteomes" id="UP000256970">
    <property type="component" value="Unassembled WGS sequence"/>
</dbReference>
<evidence type="ECO:0000259" key="2">
    <source>
        <dbReference type="Pfam" id="PF00675"/>
    </source>
</evidence>